<dbReference type="EMBL" id="BTGU01000753">
    <property type="protein sequence ID" value="GMN69029.1"/>
    <property type="molecule type" value="Genomic_DNA"/>
</dbReference>
<name>A0AA88EHY9_FICCA</name>
<evidence type="ECO:0000313" key="2">
    <source>
        <dbReference type="Proteomes" id="UP001187192"/>
    </source>
</evidence>
<sequence>MTMIGPLHDEPRRKDESNIDKCFRSFINGKEVFTFDTPELQWESFLEKTIGKRLLEYLLRSSTFLLSFIFALFTPIHYSCSSLENASQLLAEPALACFRLVILNHSVTNTTAEK</sequence>
<keyword evidence="2" id="KW-1185">Reference proteome</keyword>
<dbReference type="Proteomes" id="UP001187192">
    <property type="component" value="Unassembled WGS sequence"/>
</dbReference>
<reference evidence="1" key="1">
    <citation type="submission" date="2023-07" db="EMBL/GenBank/DDBJ databases">
        <title>draft genome sequence of fig (Ficus carica).</title>
        <authorList>
            <person name="Takahashi T."/>
            <person name="Nishimura K."/>
        </authorList>
    </citation>
    <scope>NUCLEOTIDE SEQUENCE</scope>
</reference>
<evidence type="ECO:0000313" key="1">
    <source>
        <dbReference type="EMBL" id="GMN69029.1"/>
    </source>
</evidence>
<protein>
    <submittedName>
        <fullName evidence="1">Uncharacterized protein</fullName>
    </submittedName>
</protein>
<gene>
    <name evidence="1" type="ORF">TIFTF001_038081</name>
</gene>
<comment type="caution">
    <text evidence="1">The sequence shown here is derived from an EMBL/GenBank/DDBJ whole genome shotgun (WGS) entry which is preliminary data.</text>
</comment>
<accession>A0AA88EHY9</accession>
<organism evidence="1 2">
    <name type="scientific">Ficus carica</name>
    <name type="common">Common fig</name>
    <dbReference type="NCBI Taxonomy" id="3494"/>
    <lineage>
        <taxon>Eukaryota</taxon>
        <taxon>Viridiplantae</taxon>
        <taxon>Streptophyta</taxon>
        <taxon>Embryophyta</taxon>
        <taxon>Tracheophyta</taxon>
        <taxon>Spermatophyta</taxon>
        <taxon>Magnoliopsida</taxon>
        <taxon>eudicotyledons</taxon>
        <taxon>Gunneridae</taxon>
        <taxon>Pentapetalae</taxon>
        <taxon>rosids</taxon>
        <taxon>fabids</taxon>
        <taxon>Rosales</taxon>
        <taxon>Moraceae</taxon>
        <taxon>Ficeae</taxon>
        <taxon>Ficus</taxon>
    </lineage>
</organism>
<dbReference type="AlphaFoldDB" id="A0AA88EHY9"/>
<proteinExistence type="predicted"/>